<dbReference type="FunCoup" id="A0A165G833">
    <property type="interactions" value="462"/>
</dbReference>
<dbReference type="InterPro" id="IPR010031">
    <property type="entry name" value="FAD_lactone_oxidase-like"/>
</dbReference>
<dbReference type="UniPathway" id="UPA00771">
    <property type="reaction ID" value="UER00766"/>
</dbReference>
<sequence length="472" mass="53606">MHTIPTDALNGLLAPITVRKRFRTWAHSFGCTPLAVFEPESVYQCQLVLELARRNNRTVRVVGVGHSPSDVACTHEYMMSTLKMNRLVSVNCEKKTVVVEGGMIVRTLNAHLAAHDLAMSVLGSISDQTIGGVITTATHGSGAYFPVISDMVLYLTLLLADGSTIKCSRAVEEELFLATLCGFGSTGLVVEVCLQVENAFCLRDDSETLDFDTGARCLDTIVHSAEHVKFWWYPQSDSVRVSRSNRAPVVPSRIHNLIFHVLIGFHFVQFLLFIARYFVDFNTSVARFVHWLGSAPSTKIDRSWRIFNIDLLFSQYTTEWAIPYDETRACLHELNEWLQRELADPAGLRPHFPVEIRFSAADDIFLSPSHGRKTTWIGIIQYKPYGLPVRYRKFFAEFARIVGRHRGRPHWAKEHTLGPDEFKELYPKFLDFQRVLGSVDPCGVWRGPYVRRHIFGDKSEDVEPDIFKARRA</sequence>
<dbReference type="AlphaFoldDB" id="A0A165G833"/>
<dbReference type="SUPFAM" id="SSF56176">
    <property type="entry name" value="FAD-binding/transporter-associated domain-like"/>
    <property type="match status" value="1"/>
</dbReference>
<dbReference type="EMBL" id="KV426056">
    <property type="protein sequence ID" value="KZV90120.1"/>
    <property type="molecule type" value="Genomic_DNA"/>
</dbReference>
<gene>
    <name evidence="7" type="ORF">EXIGLDRAFT_617398</name>
</gene>
<dbReference type="PIRSF" id="PIRSF000136">
    <property type="entry name" value="LGO_GLO"/>
    <property type="match status" value="1"/>
</dbReference>
<dbReference type="PROSITE" id="PS51387">
    <property type="entry name" value="FAD_PCMH"/>
    <property type="match status" value="1"/>
</dbReference>
<evidence type="ECO:0000313" key="7">
    <source>
        <dbReference type="EMBL" id="KZV90120.1"/>
    </source>
</evidence>
<dbReference type="OrthoDB" id="610608at2759"/>
<keyword evidence="5" id="KW-0812">Transmembrane</keyword>
<dbReference type="Pfam" id="PF04030">
    <property type="entry name" value="ALO"/>
    <property type="match status" value="1"/>
</dbReference>
<evidence type="ECO:0000256" key="3">
    <source>
        <dbReference type="ARBA" id="ARBA00023002"/>
    </source>
</evidence>
<evidence type="ECO:0000256" key="2">
    <source>
        <dbReference type="ARBA" id="ARBA00013136"/>
    </source>
</evidence>
<name>A0A165G833_EXIGL</name>
<dbReference type="InterPro" id="IPR016166">
    <property type="entry name" value="FAD-bd_PCMH"/>
</dbReference>
<dbReference type="Gene3D" id="3.30.43.10">
    <property type="entry name" value="Uridine Diphospho-n-acetylenolpyruvylglucosamine Reductase, domain 2"/>
    <property type="match status" value="1"/>
</dbReference>
<evidence type="ECO:0000313" key="8">
    <source>
        <dbReference type="Proteomes" id="UP000077266"/>
    </source>
</evidence>
<dbReference type="Gene3D" id="1.10.45.10">
    <property type="entry name" value="Vanillyl-alcohol Oxidase, Chain A, domain 4"/>
    <property type="match status" value="1"/>
</dbReference>
<dbReference type="InParanoid" id="A0A165G833"/>
<dbReference type="InterPro" id="IPR006094">
    <property type="entry name" value="Oxid_FAD_bind_N"/>
</dbReference>
<dbReference type="InterPro" id="IPR016171">
    <property type="entry name" value="Vanillyl_alc_oxidase_C-sub2"/>
</dbReference>
<dbReference type="EC" id="1.1.3.37" evidence="2"/>
<dbReference type="Gene3D" id="3.30.70.2520">
    <property type="match status" value="1"/>
</dbReference>
<dbReference type="PANTHER" id="PTHR43762">
    <property type="entry name" value="L-GULONOLACTONE OXIDASE"/>
    <property type="match status" value="1"/>
</dbReference>
<dbReference type="GO" id="GO:0071949">
    <property type="term" value="F:FAD binding"/>
    <property type="evidence" value="ECO:0007669"/>
    <property type="project" value="InterPro"/>
</dbReference>
<keyword evidence="8" id="KW-1185">Reference proteome</keyword>
<evidence type="ECO:0000259" key="6">
    <source>
        <dbReference type="PROSITE" id="PS51387"/>
    </source>
</evidence>
<dbReference type="InterPro" id="IPR036318">
    <property type="entry name" value="FAD-bd_PCMH-like_sf"/>
</dbReference>
<protein>
    <recommendedName>
        <fullName evidence="2">D-arabinono-1,4-lactone oxidase</fullName>
        <ecNumber evidence="2">1.1.3.37</ecNumber>
    </recommendedName>
    <alternativeName>
        <fullName evidence="4">L-galactono-gamma-lactone oxidase</fullName>
    </alternativeName>
</protein>
<evidence type="ECO:0000256" key="1">
    <source>
        <dbReference type="ARBA" id="ARBA00005083"/>
    </source>
</evidence>
<dbReference type="InterPro" id="IPR016169">
    <property type="entry name" value="FAD-bd_PCMH_sub2"/>
</dbReference>
<keyword evidence="5" id="KW-0472">Membrane</keyword>
<proteinExistence type="predicted"/>
<dbReference type="Pfam" id="PF01565">
    <property type="entry name" value="FAD_binding_4"/>
    <property type="match status" value="1"/>
</dbReference>
<organism evidence="7 8">
    <name type="scientific">Exidia glandulosa HHB12029</name>
    <dbReference type="NCBI Taxonomy" id="1314781"/>
    <lineage>
        <taxon>Eukaryota</taxon>
        <taxon>Fungi</taxon>
        <taxon>Dikarya</taxon>
        <taxon>Basidiomycota</taxon>
        <taxon>Agaricomycotina</taxon>
        <taxon>Agaricomycetes</taxon>
        <taxon>Auriculariales</taxon>
        <taxon>Exidiaceae</taxon>
        <taxon>Exidia</taxon>
    </lineage>
</organism>
<dbReference type="InterPro" id="IPR007173">
    <property type="entry name" value="ALO_C"/>
</dbReference>
<reference evidence="7 8" key="1">
    <citation type="journal article" date="2016" name="Mol. Biol. Evol.">
        <title>Comparative Genomics of Early-Diverging Mushroom-Forming Fungi Provides Insights into the Origins of Lignocellulose Decay Capabilities.</title>
        <authorList>
            <person name="Nagy L.G."/>
            <person name="Riley R."/>
            <person name="Tritt A."/>
            <person name="Adam C."/>
            <person name="Daum C."/>
            <person name="Floudas D."/>
            <person name="Sun H."/>
            <person name="Yadav J.S."/>
            <person name="Pangilinan J."/>
            <person name="Larsson K.H."/>
            <person name="Matsuura K."/>
            <person name="Barry K."/>
            <person name="Labutti K."/>
            <person name="Kuo R."/>
            <person name="Ohm R.A."/>
            <person name="Bhattacharya S.S."/>
            <person name="Shirouzu T."/>
            <person name="Yoshinaga Y."/>
            <person name="Martin F.M."/>
            <person name="Grigoriev I.V."/>
            <person name="Hibbett D.S."/>
        </authorList>
    </citation>
    <scope>NUCLEOTIDE SEQUENCE [LARGE SCALE GENOMIC DNA]</scope>
    <source>
        <strain evidence="7 8">HHB12029</strain>
    </source>
</reference>
<feature type="domain" description="FAD-binding PCMH-type" evidence="6">
    <location>
        <begin position="29"/>
        <end position="199"/>
    </location>
</feature>
<dbReference type="GO" id="GO:0005739">
    <property type="term" value="C:mitochondrion"/>
    <property type="evidence" value="ECO:0007669"/>
    <property type="project" value="TreeGrafter"/>
</dbReference>
<dbReference type="GO" id="GO:0016020">
    <property type="term" value="C:membrane"/>
    <property type="evidence" value="ECO:0007669"/>
    <property type="project" value="InterPro"/>
</dbReference>
<feature type="transmembrane region" description="Helical" evidence="5">
    <location>
        <begin position="257"/>
        <end position="279"/>
    </location>
</feature>
<keyword evidence="3" id="KW-0560">Oxidoreductase</keyword>
<evidence type="ECO:0000256" key="5">
    <source>
        <dbReference type="SAM" id="Phobius"/>
    </source>
</evidence>
<dbReference type="Proteomes" id="UP000077266">
    <property type="component" value="Unassembled WGS sequence"/>
</dbReference>
<dbReference type="InterPro" id="IPR016167">
    <property type="entry name" value="FAD-bd_PCMH_sub1"/>
</dbReference>
<dbReference type="GO" id="GO:0003885">
    <property type="term" value="F:D-arabinono-1,4-lactone oxidase activity"/>
    <property type="evidence" value="ECO:0007669"/>
    <property type="project" value="UniProtKB-EC"/>
</dbReference>
<dbReference type="PANTHER" id="PTHR43762:SF1">
    <property type="entry name" value="D-ARABINONO-1,4-LACTONE OXIDASE"/>
    <property type="match status" value="1"/>
</dbReference>
<accession>A0A165G833</accession>
<dbReference type="STRING" id="1314781.A0A165G833"/>
<evidence type="ECO:0000256" key="4">
    <source>
        <dbReference type="ARBA" id="ARBA00033418"/>
    </source>
</evidence>
<keyword evidence="5" id="KW-1133">Transmembrane helix</keyword>
<comment type="pathway">
    <text evidence="1">Cofactor biosynthesis; D-erythroascorbate biosynthesis; dehydro-D-arabinono-1,4-lactone from D-arabinose: step 2/2.</text>
</comment>
<dbReference type="Gene3D" id="3.30.465.10">
    <property type="match status" value="1"/>
</dbReference>